<feature type="region of interest" description="Disordered" evidence="4">
    <location>
        <begin position="1"/>
        <end position="23"/>
    </location>
</feature>
<dbReference type="InterPro" id="IPR007453">
    <property type="entry name" value="DsrC/TusE"/>
</dbReference>
<dbReference type="EMBL" id="MFTC01000078">
    <property type="protein sequence ID" value="OGI50106.1"/>
    <property type="molecule type" value="Genomic_DNA"/>
</dbReference>
<dbReference type="PANTHER" id="PTHR37010:SF1">
    <property type="entry name" value="SULFURTRANSFERASE TUSE"/>
    <property type="match status" value="1"/>
</dbReference>
<evidence type="ECO:0000256" key="3">
    <source>
        <dbReference type="ARBA" id="ARBA00022490"/>
    </source>
</evidence>
<sequence length="121" mass="13300">MSLLDAIKTGGNVSNKDPKFPHAPADWTKEAALKTARQERLELGADHWEAVRALHEYYSKHQEITLSMRELHDALDEKFHGKGGIKYLYQLFPRGPVAQGCRIAGLTAPAGATDKGFGSVV</sequence>
<proteinExistence type="inferred from homology"/>
<accession>A0A1F6TYD1</accession>
<dbReference type="InterPro" id="IPR042072">
    <property type="entry name" value="DsrC-like_C"/>
</dbReference>
<evidence type="ECO:0000256" key="1">
    <source>
        <dbReference type="ARBA" id="ARBA00004496"/>
    </source>
</evidence>
<dbReference type="InterPro" id="IPR025526">
    <property type="entry name" value="DsrC-like_dom_sf"/>
</dbReference>
<comment type="caution">
    <text evidence="5">The sequence shown here is derived from an EMBL/GenBank/DDBJ whole genome shotgun (WGS) entry which is preliminary data.</text>
</comment>
<dbReference type="AlphaFoldDB" id="A0A1F6TYD1"/>
<protein>
    <submittedName>
        <fullName evidence="5">Sulfite reductase</fullName>
    </submittedName>
</protein>
<name>A0A1F6TYD1_9PROT</name>
<dbReference type="GO" id="GO:0097163">
    <property type="term" value="F:sulfur carrier activity"/>
    <property type="evidence" value="ECO:0007669"/>
    <property type="project" value="TreeGrafter"/>
</dbReference>
<evidence type="ECO:0000313" key="5">
    <source>
        <dbReference type="EMBL" id="OGI50106.1"/>
    </source>
</evidence>
<dbReference type="Gene3D" id="1.10.10.370">
    <property type="entry name" value="DsrC-like protein, C-terminal domain"/>
    <property type="match status" value="1"/>
</dbReference>
<comment type="similarity">
    <text evidence="2">Belongs to the DsrC/TusE family.</text>
</comment>
<organism evidence="5 6">
    <name type="scientific">Candidatus Muproteobacteria bacterium RIFCSPLOWO2_01_FULL_60_18</name>
    <dbReference type="NCBI Taxonomy" id="1817768"/>
    <lineage>
        <taxon>Bacteria</taxon>
        <taxon>Pseudomonadati</taxon>
        <taxon>Pseudomonadota</taxon>
        <taxon>Candidatus Muproteobacteria</taxon>
    </lineage>
</organism>
<gene>
    <name evidence="5" type="ORF">A3A87_08585</name>
</gene>
<evidence type="ECO:0000256" key="2">
    <source>
        <dbReference type="ARBA" id="ARBA00005718"/>
    </source>
</evidence>
<dbReference type="PANTHER" id="PTHR37010">
    <property type="entry name" value="SULFURTRANSFERASE TUSE"/>
    <property type="match status" value="1"/>
</dbReference>
<evidence type="ECO:0000313" key="6">
    <source>
        <dbReference type="Proteomes" id="UP000179037"/>
    </source>
</evidence>
<dbReference type="STRING" id="1817768.A3A87_08585"/>
<dbReference type="PIRSF" id="PIRSF006223">
    <property type="entry name" value="DsrC_TusE"/>
    <property type="match status" value="1"/>
</dbReference>
<dbReference type="Proteomes" id="UP000179037">
    <property type="component" value="Unassembled WGS sequence"/>
</dbReference>
<dbReference type="GO" id="GO:0005737">
    <property type="term" value="C:cytoplasm"/>
    <property type="evidence" value="ECO:0007669"/>
    <property type="project" value="UniProtKB-SubCell"/>
</dbReference>
<reference evidence="5 6" key="1">
    <citation type="journal article" date="2016" name="Nat. Commun.">
        <title>Thousands of microbial genomes shed light on interconnected biogeochemical processes in an aquifer system.</title>
        <authorList>
            <person name="Anantharaman K."/>
            <person name="Brown C.T."/>
            <person name="Hug L.A."/>
            <person name="Sharon I."/>
            <person name="Castelle C.J."/>
            <person name="Probst A.J."/>
            <person name="Thomas B.C."/>
            <person name="Singh A."/>
            <person name="Wilkins M.J."/>
            <person name="Karaoz U."/>
            <person name="Brodie E.L."/>
            <person name="Williams K.H."/>
            <person name="Hubbard S.S."/>
            <person name="Banfield J.F."/>
        </authorList>
    </citation>
    <scope>NUCLEOTIDE SEQUENCE [LARGE SCALE GENOMIC DNA]</scope>
</reference>
<keyword evidence="3" id="KW-0963">Cytoplasm</keyword>
<dbReference type="NCBIfam" id="TIGR03342">
    <property type="entry name" value="dsrC_tusE_dsvC"/>
    <property type="match status" value="1"/>
</dbReference>
<comment type="subcellular location">
    <subcellularLocation>
        <location evidence="1">Cytoplasm</location>
    </subcellularLocation>
</comment>
<evidence type="ECO:0000256" key="4">
    <source>
        <dbReference type="SAM" id="MobiDB-lite"/>
    </source>
</evidence>
<dbReference type="Pfam" id="PF04358">
    <property type="entry name" value="DsrC"/>
    <property type="match status" value="1"/>
</dbReference>
<dbReference type="SUPFAM" id="SSF69721">
    <property type="entry name" value="DsrC, the gamma subunit of dissimilatory sulfite reductase"/>
    <property type="match status" value="1"/>
</dbReference>
<dbReference type="GO" id="GO:0002143">
    <property type="term" value="P:tRNA wobble position uridine thiolation"/>
    <property type="evidence" value="ECO:0007669"/>
    <property type="project" value="TreeGrafter"/>
</dbReference>